<comment type="caution">
    <text evidence="6">The sequence shown here is derived from an EMBL/GenBank/DDBJ whole genome shotgun (WGS) entry which is preliminary data.</text>
</comment>
<proteinExistence type="predicted"/>
<comment type="pathway">
    <text evidence="1">Carbohydrate degradation.</text>
</comment>
<keyword evidence="3" id="KW-0560">Oxidoreductase</keyword>
<dbReference type="GO" id="GO:0009051">
    <property type="term" value="P:pentose-phosphate shunt, oxidative branch"/>
    <property type="evidence" value="ECO:0007669"/>
    <property type="project" value="TreeGrafter"/>
</dbReference>
<dbReference type="GO" id="GO:0006006">
    <property type="term" value="P:glucose metabolic process"/>
    <property type="evidence" value="ECO:0007669"/>
    <property type="project" value="InterPro"/>
</dbReference>
<dbReference type="GO" id="GO:0005829">
    <property type="term" value="C:cytosol"/>
    <property type="evidence" value="ECO:0007669"/>
    <property type="project" value="TreeGrafter"/>
</dbReference>
<dbReference type="InterPro" id="IPR022675">
    <property type="entry name" value="G6P_DH_C"/>
</dbReference>
<evidence type="ECO:0000313" key="6">
    <source>
        <dbReference type="EMBL" id="PMP78518.1"/>
    </source>
</evidence>
<dbReference type="GO" id="GO:0004345">
    <property type="term" value="F:glucose-6-phosphate dehydrogenase activity"/>
    <property type="evidence" value="ECO:0007669"/>
    <property type="project" value="InterPro"/>
</dbReference>
<evidence type="ECO:0000313" key="7">
    <source>
        <dbReference type="Proteomes" id="UP000243376"/>
    </source>
</evidence>
<dbReference type="Pfam" id="PF02781">
    <property type="entry name" value="G6PD_C"/>
    <property type="match status" value="1"/>
</dbReference>
<dbReference type="AlphaFoldDB" id="A0A2J6X2W2"/>
<accession>A0A2J6X2W2</accession>
<reference evidence="6 7" key="1">
    <citation type="submission" date="2018-01" db="EMBL/GenBank/DDBJ databases">
        <title>Metagenomic assembled genomes from two thermal pools in the Uzon Caldera, Kamchatka, Russia.</title>
        <authorList>
            <person name="Wilkins L."/>
            <person name="Ettinger C."/>
        </authorList>
    </citation>
    <scope>NUCLEOTIDE SEQUENCE [LARGE SCALE GENOMIC DNA]</scope>
    <source>
        <strain evidence="6">ZAV-02</strain>
    </source>
</reference>
<evidence type="ECO:0000256" key="3">
    <source>
        <dbReference type="ARBA" id="ARBA00023002"/>
    </source>
</evidence>
<dbReference type="SUPFAM" id="SSF55347">
    <property type="entry name" value="Glyceraldehyde-3-phosphate dehydrogenase-like, C-terminal domain"/>
    <property type="match status" value="1"/>
</dbReference>
<dbReference type="Proteomes" id="UP000243376">
    <property type="component" value="Unassembled WGS sequence"/>
</dbReference>
<evidence type="ECO:0000256" key="1">
    <source>
        <dbReference type="ARBA" id="ARBA00004921"/>
    </source>
</evidence>
<dbReference type="InterPro" id="IPR001282">
    <property type="entry name" value="G6P_DH"/>
</dbReference>
<feature type="non-terminal residue" evidence="6">
    <location>
        <position position="1"/>
    </location>
</feature>
<evidence type="ECO:0000259" key="5">
    <source>
        <dbReference type="Pfam" id="PF02781"/>
    </source>
</evidence>
<gene>
    <name evidence="6" type="ORF">C0184_10845</name>
</gene>
<evidence type="ECO:0000256" key="2">
    <source>
        <dbReference type="ARBA" id="ARBA00022857"/>
    </source>
</evidence>
<feature type="domain" description="Glucose-6-phosphate dehydrogenase C-terminal" evidence="5">
    <location>
        <begin position="4"/>
        <end position="192"/>
    </location>
</feature>
<dbReference type="PANTHER" id="PTHR23429:SF0">
    <property type="entry name" value="GLUCOSE-6-PHOSPHATE 1-DEHYDROGENASE"/>
    <property type="match status" value="1"/>
</dbReference>
<organism evidence="6 7">
    <name type="scientific">Chloroflexus aggregans</name>
    <dbReference type="NCBI Taxonomy" id="152260"/>
    <lineage>
        <taxon>Bacteria</taxon>
        <taxon>Bacillati</taxon>
        <taxon>Chloroflexota</taxon>
        <taxon>Chloroflexia</taxon>
        <taxon>Chloroflexales</taxon>
        <taxon>Chloroflexineae</taxon>
        <taxon>Chloroflexaceae</taxon>
        <taxon>Chloroflexus</taxon>
    </lineage>
</organism>
<evidence type="ECO:0000256" key="4">
    <source>
        <dbReference type="ARBA" id="ARBA00023277"/>
    </source>
</evidence>
<dbReference type="Gene3D" id="3.30.360.10">
    <property type="entry name" value="Dihydrodipicolinate Reductase, domain 2"/>
    <property type="match status" value="1"/>
</dbReference>
<sequence length="194" mass="21792">GIPVRGYREEKGVSPTSQTETYVALKLFIDNWRWAGVPFYLRSGKRLPRRVSEIAIQFKAAPTMIFADTPLNDLDPNVLAIRIQPDEGISLKFSSKTPGQPQIRPVTMDFRYGVSFGVTSPDAYERLLLDCMLGDSTLFTRRDEVEASWSLLTPILQAWAEGPPPPFPNYEAGSWGPAAADDFIARDGRSWRRL</sequence>
<dbReference type="PANTHER" id="PTHR23429">
    <property type="entry name" value="GLUCOSE-6-PHOSPHATE 1-DEHYDROGENASE G6PD"/>
    <property type="match status" value="1"/>
</dbReference>
<dbReference type="GO" id="GO:0050661">
    <property type="term" value="F:NADP binding"/>
    <property type="evidence" value="ECO:0007669"/>
    <property type="project" value="InterPro"/>
</dbReference>
<name>A0A2J6X2W2_9CHLR</name>
<keyword evidence="2" id="KW-0521">NADP</keyword>
<dbReference type="EMBL" id="PNIQ01000727">
    <property type="protein sequence ID" value="PMP78518.1"/>
    <property type="molecule type" value="Genomic_DNA"/>
</dbReference>
<keyword evidence="4" id="KW-0119">Carbohydrate metabolism</keyword>
<protein>
    <submittedName>
        <fullName evidence="6">Glucose-6-phosphate dehydrogenase</fullName>
    </submittedName>
</protein>